<keyword evidence="6" id="KW-1185">Reference proteome</keyword>
<protein>
    <submittedName>
        <fullName evidence="5">JmjC domain-containing protein</fullName>
    </submittedName>
</protein>
<evidence type="ECO:0000256" key="2">
    <source>
        <dbReference type="ARBA" id="ARBA00022723"/>
    </source>
</evidence>
<dbReference type="EMBL" id="JBHRXZ010000016">
    <property type="protein sequence ID" value="MFC3607486.1"/>
    <property type="molecule type" value="Genomic_DNA"/>
</dbReference>
<name>A0ABV7T3C4_9GAMM</name>
<evidence type="ECO:0000313" key="6">
    <source>
        <dbReference type="Proteomes" id="UP001595630"/>
    </source>
</evidence>
<sequence length="382" mass="43667">MQIVFDVTKNDFFDEYLYKKPHVFKGAVQGGHIDWKDINEIYERADASDRSFKLMNGYEVPKSEYVESHINVGRVEHRYIKPVVYRYMREGATLVYNRIKNEPLLTAISKQIANYADAQVIVSGYAAFSGKSSYRSHWDTRDVFAVQLLGRKRWIIKRPNFESPLYMQQTKDISEAVEPEEVYLDVILEPGDIIYVPRGWWHNPLPLGGETFHLAIGTFAPTGFDYLRWLLNLMPNIPDVRKNFHDFGRDEQSLENIAASLGAAVNDRSNYEKFMQAYIGQHRVDSKIALHILGDGSSHQLDLKHTVRLNANLLYRFSDGFVVINGNKINIDDVGFELIEFIHHQGGVSVSGIQEKFSDYGADIVGKVLFQLALNDVIEVVG</sequence>
<dbReference type="PANTHER" id="PTHR13096:SF8">
    <property type="entry name" value="RIBOSOMAL OXYGENASE 1"/>
    <property type="match status" value="1"/>
</dbReference>
<organism evidence="5 6">
    <name type="scientific">Stutzerimonas tarimensis</name>
    <dbReference type="NCBI Taxonomy" id="1507735"/>
    <lineage>
        <taxon>Bacteria</taxon>
        <taxon>Pseudomonadati</taxon>
        <taxon>Pseudomonadota</taxon>
        <taxon>Gammaproteobacteria</taxon>
        <taxon>Pseudomonadales</taxon>
        <taxon>Pseudomonadaceae</taxon>
        <taxon>Stutzerimonas</taxon>
    </lineage>
</organism>
<dbReference type="Pfam" id="PF08007">
    <property type="entry name" value="JmjC_2"/>
    <property type="match status" value="1"/>
</dbReference>
<dbReference type="InterPro" id="IPR039994">
    <property type="entry name" value="NO66-like"/>
</dbReference>
<evidence type="ECO:0000313" key="5">
    <source>
        <dbReference type="EMBL" id="MFC3607486.1"/>
    </source>
</evidence>
<gene>
    <name evidence="5" type="ORF">ACFOMF_06830</name>
</gene>
<keyword evidence="2" id="KW-0479">Metal-binding</keyword>
<feature type="domain" description="JmjC" evidence="4">
    <location>
        <begin position="91"/>
        <end position="235"/>
    </location>
</feature>
<dbReference type="SUPFAM" id="SSF51197">
    <property type="entry name" value="Clavaminate synthase-like"/>
    <property type="match status" value="1"/>
</dbReference>
<dbReference type="SMART" id="SM00558">
    <property type="entry name" value="JmjC"/>
    <property type="match status" value="1"/>
</dbReference>
<accession>A0ABV7T3C4</accession>
<dbReference type="InterPro" id="IPR003347">
    <property type="entry name" value="JmjC_dom"/>
</dbReference>
<evidence type="ECO:0000259" key="4">
    <source>
        <dbReference type="PROSITE" id="PS51184"/>
    </source>
</evidence>
<keyword evidence="3" id="KW-0408">Iron</keyword>
<proteinExistence type="predicted"/>
<dbReference type="PANTHER" id="PTHR13096">
    <property type="entry name" value="MINA53 MYC INDUCED NUCLEAR ANTIGEN"/>
    <property type="match status" value="1"/>
</dbReference>
<dbReference type="PROSITE" id="PS51184">
    <property type="entry name" value="JMJC"/>
    <property type="match status" value="1"/>
</dbReference>
<dbReference type="Gene3D" id="2.60.120.650">
    <property type="entry name" value="Cupin"/>
    <property type="match status" value="1"/>
</dbReference>
<reference evidence="6" key="1">
    <citation type="journal article" date="2019" name="Int. J. Syst. Evol. Microbiol.">
        <title>The Global Catalogue of Microorganisms (GCM) 10K type strain sequencing project: providing services to taxonomists for standard genome sequencing and annotation.</title>
        <authorList>
            <consortium name="The Broad Institute Genomics Platform"/>
            <consortium name="The Broad Institute Genome Sequencing Center for Infectious Disease"/>
            <person name="Wu L."/>
            <person name="Ma J."/>
        </authorList>
    </citation>
    <scope>NUCLEOTIDE SEQUENCE [LARGE SCALE GENOMIC DNA]</scope>
    <source>
        <strain evidence="6">KCTC 42447</strain>
    </source>
</reference>
<comment type="cofactor">
    <cofactor evidence="1">
        <name>Fe(2+)</name>
        <dbReference type="ChEBI" id="CHEBI:29033"/>
    </cofactor>
</comment>
<comment type="caution">
    <text evidence="5">The sequence shown here is derived from an EMBL/GenBank/DDBJ whole genome shotgun (WGS) entry which is preliminary data.</text>
</comment>
<dbReference type="RefSeq" id="WP_386362701.1">
    <property type="nucleotide sequence ID" value="NZ_JBHRXZ010000016.1"/>
</dbReference>
<evidence type="ECO:0000256" key="1">
    <source>
        <dbReference type="ARBA" id="ARBA00001954"/>
    </source>
</evidence>
<evidence type="ECO:0000256" key="3">
    <source>
        <dbReference type="ARBA" id="ARBA00023004"/>
    </source>
</evidence>
<dbReference type="Proteomes" id="UP001595630">
    <property type="component" value="Unassembled WGS sequence"/>
</dbReference>